<keyword evidence="4" id="KW-1185">Reference proteome</keyword>
<evidence type="ECO:0000313" key="3">
    <source>
        <dbReference type="EMBL" id="KVH99651.1"/>
    </source>
</evidence>
<dbReference type="InterPro" id="IPR032880">
    <property type="entry name" value="CSC1/OSCA1-like_N"/>
</dbReference>
<dbReference type="PANTHER" id="PTHR13018:SF117">
    <property type="entry name" value="CSC1-LIKE PROTEIN RXW8"/>
    <property type="match status" value="1"/>
</dbReference>
<dbReference type="AlphaFoldDB" id="A0A103XZA7"/>
<comment type="caution">
    <text evidence="3">The sequence shown here is derived from an EMBL/GenBank/DDBJ whole genome shotgun (WGS) entry which is preliminary data.</text>
</comment>
<evidence type="ECO:0000259" key="2">
    <source>
        <dbReference type="Pfam" id="PF13967"/>
    </source>
</evidence>
<dbReference type="GO" id="GO:0005886">
    <property type="term" value="C:plasma membrane"/>
    <property type="evidence" value="ECO:0007669"/>
    <property type="project" value="TreeGrafter"/>
</dbReference>
<accession>A0A103XZA7</accession>
<dbReference type="EMBL" id="LEKV01003425">
    <property type="protein sequence ID" value="KVH99651.1"/>
    <property type="molecule type" value="Genomic_DNA"/>
</dbReference>
<feature type="domain" description="CSC1/OSCA1-like N-terminal transmembrane" evidence="2">
    <location>
        <begin position="5"/>
        <end position="81"/>
    </location>
</feature>
<name>A0A103XZA7_CYNCS</name>
<proteinExistence type="predicted"/>
<sequence length="211" mass="23731">MDIPALLTSAGMNIGISVGMFSLYSILRKQPLNVKVYFGQRVSQGRTRNETLCFERFVPSASWILKAWEATEEDIFASGGMERVIDSNAMDLLTIGNVREGSSWLWAHCFTLFPARPSNFTVLVRGVPWCAVESYNESVGKFFGNYYASSYIAHQIVYRSGAVQTILLLQLSHAANQMLTGVGFVVKDRTHSKRLPVNQKLRQKIIELKMN</sequence>
<dbReference type="PANTHER" id="PTHR13018">
    <property type="entry name" value="PROBABLE MEMBRANE PROTEIN DUF221-RELATED"/>
    <property type="match status" value="1"/>
</dbReference>
<keyword evidence="1" id="KW-0812">Transmembrane</keyword>
<dbReference type="Pfam" id="PF13967">
    <property type="entry name" value="RSN1_TM"/>
    <property type="match status" value="1"/>
</dbReference>
<evidence type="ECO:0000256" key="1">
    <source>
        <dbReference type="SAM" id="Phobius"/>
    </source>
</evidence>
<keyword evidence="1" id="KW-0472">Membrane</keyword>
<protein>
    <recommendedName>
        <fullName evidence="2">CSC1/OSCA1-like N-terminal transmembrane domain-containing protein</fullName>
    </recommendedName>
</protein>
<feature type="transmembrane region" description="Helical" evidence="1">
    <location>
        <begin position="6"/>
        <end position="27"/>
    </location>
</feature>
<dbReference type="Gramene" id="KVH99651">
    <property type="protein sequence ID" value="KVH99651"/>
    <property type="gene ID" value="Ccrd_022111"/>
</dbReference>
<dbReference type="Proteomes" id="UP000243975">
    <property type="component" value="Unassembled WGS sequence"/>
</dbReference>
<reference evidence="3 4" key="1">
    <citation type="journal article" date="2016" name="Sci. Rep.">
        <title>The genome sequence of the outbreeding globe artichoke constructed de novo incorporating a phase-aware low-pass sequencing strategy of F1 progeny.</title>
        <authorList>
            <person name="Scaglione D."/>
            <person name="Reyes-Chin-Wo S."/>
            <person name="Acquadro A."/>
            <person name="Froenicke L."/>
            <person name="Portis E."/>
            <person name="Beitel C."/>
            <person name="Tirone M."/>
            <person name="Mauro R."/>
            <person name="Lo Monaco A."/>
            <person name="Mauromicale G."/>
            <person name="Faccioli P."/>
            <person name="Cattivelli L."/>
            <person name="Rieseberg L."/>
            <person name="Michelmore R."/>
            <person name="Lanteri S."/>
        </authorList>
    </citation>
    <scope>NUCLEOTIDE SEQUENCE [LARGE SCALE GENOMIC DNA]</scope>
    <source>
        <strain evidence="3">2C</strain>
    </source>
</reference>
<dbReference type="STRING" id="59895.A0A103XZA7"/>
<organism evidence="3 4">
    <name type="scientific">Cynara cardunculus var. scolymus</name>
    <name type="common">Globe artichoke</name>
    <name type="synonym">Cynara scolymus</name>
    <dbReference type="NCBI Taxonomy" id="59895"/>
    <lineage>
        <taxon>Eukaryota</taxon>
        <taxon>Viridiplantae</taxon>
        <taxon>Streptophyta</taxon>
        <taxon>Embryophyta</taxon>
        <taxon>Tracheophyta</taxon>
        <taxon>Spermatophyta</taxon>
        <taxon>Magnoliopsida</taxon>
        <taxon>eudicotyledons</taxon>
        <taxon>Gunneridae</taxon>
        <taxon>Pentapetalae</taxon>
        <taxon>asterids</taxon>
        <taxon>campanulids</taxon>
        <taxon>Asterales</taxon>
        <taxon>Asteraceae</taxon>
        <taxon>Carduoideae</taxon>
        <taxon>Cardueae</taxon>
        <taxon>Carduinae</taxon>
        <taxon>Cynara</taxon>
    </lineage>
</organism>
<gene>
    <name evidence="3" type="ORF">Ccrd_022111</name>
</gene>
<dbReference type="InterPro" id="IPR045122">
    <property type="entry name" value="Csc1-like"/>
</dbReference>
<keyword evidence="1" id="KW-1133">Transmembrane helix</keyword>
<dbReference type="GO" id="GO:0005227">
    <property type="term" value="F:calcium-activated cation channel activity"/>
    <property type="evidence" value="ECO:0007669"/>
    <property type="project" value="InterPro"/>
</dbReference>
<evidence type="ECO:0000313" key="4">
    <source>
        <dbReference type="Proteomes" id="UP000243975"/>
    </source>
</evidence>